<name>A0AAD6D492_9EURO</name>
<accession>A0AAD6D492</accession>
<keyword evidence="4" id="KW-1185">Reference proteome</keyword>
<dbReference type="EMBL" id="JAQIZZ010000002">
    <property type="protein sequence ID" value="KAJ5552786.1"/>
    <property type="molecule type" value="Genomic_DNA"/>
</dbReference>
<dbReference type="InterPro" id="IPR008794">
    <property type="entry name" value="Pro_racemase_fam"/>
</dbReference>
<dbReference type="AlphaFoldDB" id="A0AAD6D492"/>
<dbReference type="SFLD" id="SFLDS00028">
    <property type="entry name" value="Proline_Racemase"/>
    <property type="match status" value="1"/>
</dbReference>
<proteinExistence type="inferred from homology"/>
<gene>
    <name evidence="3" type="ORF">N7494_002164</name>
</gene>
<evidence type="ECO:0000313" key="3">
    <source>
        <dbReference type="EMBL" id="KAJ5552786.1"/>
    </source>
</evidence>
<feature type="region of interest" description="Disordered" evidence="2">
    <location>
        <begin position="1"/>
        <end position="36"/>
    </location>
</feature>
<comment type="caution">
    <text evidence="3">The sequence shown here is derived from an EMBL/GenBank/DDBJ whole genome shotgun (WGS) entry which is preliminary data.</text>
</comment>
<dbReference type="PANTHER" id="PTHR33442">
    <property type="entry name" value="TRANS-3-HYDROXY-L-PROLINE DEHYDRATASE"/>
    <property type="match status" value="1"/>
</dbReference>
<reference evidence="3 4" key="1">
    <citation type="journal article" date="2023" name="IMA Fungus">
        <title>Comparative genomic study of the Penicillium genus elucidates a diverse pangenome and 15 lateral gene transfer events.</title>
        <authorList>
            <person name="Petersen C."/>
            <person name="Sorensen T."/>
            <person name="Nielsen M.R."/>
            <person name="Sondergaard T.E."/>
            <person name="Sorensen J.L."/>
            <person name="Fitzpatrick D.A."/>
            <person name="Frisvad J.C."/>
            <person name="Nielsen K.L."/>
        </authorList>
    </citation>
    <scope>NUCLEOTIDE SEQUENCE [LARGE SCALE GENOMIC DNA]</scope>
    <source>
        <strain evidence="3 4">IBT 35679</strain>
    </source>
</reference>
<dbReference type="Proteomes" id="UP001220324">
    <property type="component" value="Unassembled WGS sequence"/>
</dbReference>
<dbReference type="PANTHER" id="PTHR33442:SF5">
    <property type="entry name" value="BIFUNCTIONAL TRANS-3-HYDROXY-L-PROLINE DEHYDRATASE_2-EPIMERASE"/>
    <property type="match status" value="1"/>
</dbReference>
<evidence type="ECO:0000256" key="2">
    <source>
        <dbReference type="SAM" id="MobiDB-lite"/>
    </source>
</evidence>
<evidence type="ECO:0000256" key="1">
    <source>
        <dbReference type="ARBA" id="ARBA00007529"/>
    </source>
</evidence>
<protein>
    <submittedName>
        <fullName evidence="3">Uncharacterized protein</fullName>
    </submittedName>
</protein>
<feature type="compositionally biased region" description="Basic and acidic residues" evidence="2">
    <location>
        <begin position="9"/>
        <end position="27"/>
    </location>
</feature>
<dbReference type="SUPFAM" id="SSF54506">
    <property type="entry name" value="Diaminopimelate epimerase-like"/>
    <property type="match status" value="1"/>
</dbReference>
<comment type="similarity">
    <text evidence="1">Belongs to the proline racemase family.</text>
</comment>
<sequence length="464" mass="51418">MPRSQSQYHYDHGQESELDSVHPHKTECPFYEESPPETYQSTKLPFLHSSPFLPKSFDNILGPGTMSIVESHAEGEACDVAIGGFESVRGRSMYGQLLNFRNEHDHRVKLLLNEPRGWNGKNAIFLLKPIAHDSERSLIMMKNDAYVPFSVSSIICATNVLAELPHAGGSVPRVPFHRYVFETGAGKVMAQANFTRTLDRRYRCDSVTVYCVPSFVLELGFVVQVPGLGAVKVDIAYGGVFCAFVDTESVGLRLQRDQGEELVRIGERIRRALANCGLEVFHPKDHAIRGITNIVFIEQVEEYGVRKIGLSATVMSPGRLVRSPSGTSTCAWLAIQHCRGEIASETFQSNSLLGTRFFGRVRGELRVGRYNAIYTSIQGRAWVTGFKQVALDPSDPFGTGFRGADQWGPGGGKEKEEAEEGKEEDIFGLGICFDSINLQEEMISDQDVTQTDYKSANDALGETF</sequence>
<dbReference type="GO" id="GO:0047580">
    <property type="term" value="F:4-hydroxyproline epimerase activity"/>
    <property type="evidence" value="ECO:0007669"/>
    <property type="project" value="TreeGrafter"/>
</dbReference>
<dbReference type="Gene3D" id="3.10.310.10">
    <property type="entry name" value="Diaminopimelate Epimerase, Chain A, domain 1"/>
    <property type="match status" value="2"/>
</dbReference>
<organism evidence="3 4">
    <name type="scientific">Penicillium frequentans</name>
    <dbReference type="NCBI Taxonomy" id="3151616"/>
    <lineage>
        <taxon>Eukaryota</taxon>
        <taxon>Fungi</taxon>
        <taxon>Dikarya</taxon>
        <taxon>Ascomycota</taxon>
        <taxon>Pezizomycotina</taxon>
        <taxon>Eurotiomycetes</taxon>
        <taxon>Eurotiomycetidae</taxon>
        <taxon>Eurotiales</taxon>
        <taxon>Aspergillaceae</taxon>
        <taxon>Penicillium</taxon>
    </lineage>
</organism>
<feature type="region of interest" description="Disordered" evidence="2">
    <location>
        <begin position="401"/>
        <end position="422"/>
    </location>
</feature>
<dbReference type="Pfam" id="PF05544">
    <property type="entry name" value="Pro_racemase"/>
    <property type="match status" value="1"/>
</dbReference>
<evidence type="ECO:0000313" key="4">
    <source>
        <dbReference type="Proteomes" id="UP001220324"/>
    </source>
</evidence>